<protein>
    <recommendedName>
        <fullName evidence="4">FAD-binding PCMH-type domain-containing protein</fullName>
    </recommendedName>
</protein>
<proteinExistence type="predicted"/>
<organism evidence="5 6">
    <name type="scientific">Thermanaerothrix daxensis</name>
    <dbReference type="NCBI Taxonomy" id="869279"/>
    <lineage>
        <taxon>Bacteria</taxon>
        <taxon>Bacillati</taxon>
        <taxon>Chloroflexota</taxon>
        <taxon>Anaerolineae</taxon>
        <taxon>Anaerolineales</taxon>
        <taxon>Anaerolineaceae</taxon>
        <taxon>Thermanaerothrix</taxon>
    </lineage>
</organism>
<dbReference type="Gene3D" id="3.30.43.10">
    <property type="entry name" value="Uridine Diphospho-n-acetylenolpyruvylglucosamine Reductase, domain 2"/>
    <property type="match status" value="1"/>
</dbReference>
<evidence type="ECO:0000256" key="2">
    <source>
        <dbReference type="ARBA" id="ARBA00022827"/>
    </source>
</evidence>
<dbReference type="InterPro" id="IPR016166">
    <property type="entry name" value="FAD-bd_PCMH"/>
</dbReference>
<evidence type="ECO:0000313" key="6">
    <source>
        <dbReference type="Proteomes" id="UP000050544"/>
    </source>
</evidence>
<dbReference type="Gene3D" id="3.30.465.10">
    <property type="match status" value="1"/>
</dbReference>
<dbReference type="GO" id="GO:0016491">
    <property type="term" value="F:oxidoreductase activity"/>
    <property type="evidence" value="ECO:0007669"/>
    <property type="project" value="UniProtKB-KW"/>
</dbReference>
<dbReference type="PANTHER" id="PTHR42659">
    <property type="entry name" value="XANTHINE DEHYDROGENASE SUBUNIT C-RELATED"/>
    <property type="match status" value="1"/>
</dbReference>
<evidence type="ECO:0000313" key="5">
    <source>
        <dbReference type="EMBL" id="KPL83112.1"/>
    </source>
</evidence>
<dbReference type="Proteomes" id="UP000050544">
    <property type="component" value="Unassembled WGS sequence"/>
</dbReference>
<dbReference type="InterPro" id="IPR002346">
    <property type="entry name" value="Mopterin_DH_FAD-bd"/>
</dbReference>
<dbReference type="Pfam" id="PF00941">
    <property type="entry name" value="FAD_binding_5"/>
    <property type="match status" value="1"/>
</dbReference>
<evidence type="ECO:0000256" key="3">
    <source>
        <dbReference type="ARBA" id="ARBA00023002"/>
    </source>
</evidence>
<feature type="domain" description="FAD-binding PCMH-type" evidence="4">
    <location>
        <begin position="1"/>
        <end position="163"/>
    </location>
</feature>
<evidence type="ECO:0000256" key="1">
    <source>
        <dbReference type="ARBA" id="ARBA00022630"/>
    </source>
</evidence>
<dbReference type="InterPro" id="IPR036683">
    <property type="entry name" value="CO_DH_flav_C_dom_sf"/>
</dbReference>
<dbReference type="InterPro" id="IPR036318">
    <property type="entry name" value="FAD-bd_PCMH-like_sf"/>
</dbReference>
<dbReference type="SUPFAM" id="SSF55447">
    <property type="entry name" value="CO dehydrogenase flavoprotein C-terminal domain-like"/>
    <property type="match status" value="1"/>
</dbReference>
<keyword evidence="2" id="KW-0274">FAD</keyword>
<dbReference type="InterPro" id="IPR016169">
    <property type="entry name" value="FAD-bd_PCMH_sub2"/>
</dbReference>
<dbReference type="GO" id="GO:0071949">
    <property type="term" value="F:FAD binding"/>
    <property type="evidence" value="ECO:0007669"/>
    <property type="project" value="InterPro"/>
</dbReference>
<keyword evidence="6" id="KW-1185">Reference proteome</keyword>
<dbReference type="OrthoDB" id="161279at2"/>
<keyword evidence="3" id="KW-0560">Oxidoreductase</keyword>
<gene>
    <name evidence="5" type="ORF">SE15_07520</name>
</gene>
<dbReference type="AlphaFoldDB" id="A0A0P6XVF6"/>
<dbReference type="RefSeq" id="WP_054521500.1">
    <property type="nucleotide sequence ID" value="NZ_LGKO01000004.1"/>
</dbReference>
<reference evidence="5 6" key="1">
    <citation type="submission" date="2015-07" db="EMBL/GenBank/DDBJ databases">
        <title>Whole genome sequence of Thermanaerothrix daxensis DSM 23592.</title>
        <authorList>
            <person name="Hemp J."/>
            <person name="Ward L.M."/>
            <person name="Pace L.A."/>
            <person name="Fischer W.W."/>
        </authorList>
    </citation>
    <scope>NUCLEOTIDE SEQUENCE [LARGE SCALE GENOMIC DNA]</scope>
    <source>
        <strain evidence="5 6">GNS-1</strain>
    </source>
</reference>
<dbReference type="SMART" id="SM01092">
    <property type="entry name" value="CO_deh_flav_C"/>
    <property type="match status" value="1"/>
</dbReference>
<dbReference type="InterPro" id="IPR005107">
    <property type="entry name" value="CO_DH_flav_C"/>
</dbReference>
<sequence length="250" mass="27173">MIIEYHRPKTLEEALGLLQRPQPPTLPLGGGTTLSRLKEPDCAVVDLQALGLNQIMLQGNILKIGATVTLQQLIDYAGLRPDLVLAARKETTFNLRQRATVAGSVVSGDGRSPFLAALLALDATLLWMPREQVESVGDFLALRGRRPQKGLLITELRVATNVNFKYEAVARTPEDRPIILVAVAKWPSGRTRVVVGGFGKTPRLVMDGPDASGSQVALRSVLQDADDEWASAAYRQEVAQVLLSRCMSVL</sequence>
<comment type="caution">
    <text evidence="5">The sequence shown here is derived from an EMBL/GenBank/DDBJ whole genome shotgun (WGS) entry which is preliminary data.</text>
</comment>
<dbReference type="STRING" id="869279.SE15_07520"/>
<name>A0A0P6XVF6_9CHLR</name>
<dbReference type="EMBL" id="LGKO01000004">
    <property type="protein sequence ID" value="KPL83112.1"/>
    <property type="molecule type" value="Genomic_DNA"/>
</dbReference>
<dbReference type="PANTHER" id="PTHR42659:SF2">
    <property type="entry name" value="XANTHINE DEHYDROGENASE SUBUNIT C-RELATED"/>
    <property type="match status" value="1"/>
</dbReference>
<accession>A0A0P6XVF6</accession>
<dbReference type="SUPFAM" id="SSF56176">
    <property type="entry name" value="FAD-binding/transporter-associated domain-like"/>
    <property type="match status" value="1"/>
</dbReference>
<dbReference type="InterPro" id="IPR016167">
    <property type="entry name" value="FAD-bd_PCMH_sub1"/>
</dbReference>
<dbReference type="PROSITE" id="PS51387">
    <property type="entry name" value="FAD_PCMH"/>
    <property type="match status" value="1"/>
</dbReference>
<evidence type="ECO:0000259" key="4">
    <source>
        <dbReference type="PROSITE" id="PS51387"/>
    </source>
</evidence>
<keyword evidence="1" id="KW-0285">Flavoprotein</keyword>
<dbReference type="InterPro" id="IPR051312">
    <property type="entry name" value="Diverse_Substr_Oxidored"/>
</dbReference>